<dbReference type="PROSITE" id="PS51257">
    <property type="entry name" value="PROKAR_LIPOPROTEIN"/>
    <property type="match status" value="1"/>
</dbReference>
<accession>A0AA97FFE0</accession>
<feature type="chain" id="PRO_5041639914" evidence="5">
    <location>
        <begin position="27"/>
        <end position="347"/>
    </location>
</feature>
<name>A0AA97FFE0_9MICO</name>
<evidence type="ECO:0000256" key="3">
    <source>
        <dbReference type="ARBA" id="ARBA00022448"/>
    </source>
</evidence>
<dbReference type="InterPro" id="IPR002491">
    <property type="entry name" value="ABC_transptr_periplasmic_BD"/>
</dbReference>
<evidence type="ECO:0000256" key="4">
    <source>
        <dbReference type="ARBA" id="ARBA00022729"/>
    </source>
</evidence>
<keyword evidence="8" id="KW-1185">Reference proteome</keyword>
<organism evidence="7 8">
    <name type="scientific">Microbacterium betulae</name>
    <dbReference type="NCBI Taxonomy" id="2981139"/>
    <lineage>
        <taxon>Bacteria</taxon>
        <taxon>Bacillati</taxon>
        <taxon>Actinomycetota</taxon>
        <taxon>Actinomycetes</taxon>
        <taxon>Micrococcales</taxon>
        <taxon>Microbacteriaceae</taxon>
        <taxon>Microbacterium</taxon>
    </lineage>
</organism>
<dbReference type="Gene3D" id="3.40.50.1980">
    <property type="entry name" value="Nitrogenase molybdenum iron protein domain"/>
    <property type="match status" value="2"/>
</dbReference>
<proteinExistence type="inferred from homology"/>
<gene>
    <name evidence="7" type="ORF">N8K70_09280</name>
</gene>
<dbReference type="PANTHER" id="PTHR30532">
    <property type="entry name" value="IRON III DICITRATE-BINDING PERIPLASMIC PROTEIN"/>
    <property type="match status" value="1"/>
</dbReference>
<sequence length="347" mass="35648">MHSKRVLAFAATIAAAAALTACSPSAEEPAATADGGSADDAAFPVTVQHALGETTIDSAPENVTTIGWGNQDVALALGVAPVGVSDQTWSFDATEGAGLYEWTTQAYEELGAAEPTVFDETDGLDFEAIADTAPDVILAAYSGLTEDEYATLSEIAPTVAYPGIPWGTTWREAIELDSQALGLAAEGEDLVADLDAQLAEAVAAAPDLEGKSFAFISATASDLSSIYVYTPIDPRVGFLTDLGLEVPESVATLGEENEGQFYGVVSAENIDLLSDVDVLVSYGDDSLTDALQADALLSTLPSVQNGAVVTLGIGEGLSAAATQTALSIPWSIDDYVAALEDAASKVQ</sequence>
<comment type="subcellular location">
    <subcellularLocation>
        <location evidence="1">Cell envelope</location>
    </subcellularLocation>
</comment>
<dbReference type="SUPFAM" id="SSF53807">
    <property type="entry name" value="Helical backbone' metal receptor"/>
    <property type="match status" value="1"/>
</dbReference>
<dbReference type="RefSeq" id="WP_317138066.1">
    <property type="nucleotide sequence ID" value="NZ_CP118157.1"/>
</dbReference>
<evidence type="ECO:0000259" key="6">
    <source>
        <dbReference type="PROSITE" id="PS50983"/>
    </source>
</evidence>
<feature type="signal peptide" evidence="5">
    <location>
        <begin position="1"/>
        <end position="26"/>
    </location>
</feature>
<dbReference type="KEGG" id="mbet:N8K70_09280"/>
<dbReference type="PROSITE" id="PS50983">
    <property type="entry name" value="FE_B12_PBP"/>
    <property type="match status" value="1"/>
</dbReference>
<dbReference type="GO" id="GO:1901678">
    <property type="term" value="P:iron coordination entity transport"/>
    <property type="evidence" value="ECO:0007669"/>
    <property type="project" value="UniProtKB-ARBA"/>
</dbReference>
<dbReference type="CDD" id="cd01146">
    <property type="entry name" value="FhuD"/>
    <property type="match status" value="1"/>
</dbReference>
<evidence type="ECO:0000313" key="8">
    <source>
        <dbReference type="Proteomes" id="UP001305498"/>
    </source>
</evidence>
<evidence type="ECO:0000256" key="1">
    <source>
        <dbReference type="ARBA" id="ARBA00004196"/>
    </source>
</evidence>
<feature type="domain" description="Fe/B12 periplasmic-binding" evidence="6">
    <location>
        <begin position="62"/>
        <end position="343"/>
    </location>
</feature>
<dbReference type="PANTHER" id="PTHR30532:SF24">
    <property type="entry name" value="FERRIC ENTEROBACTIN-BINDING PERIPLASMIC PROTEIN FEPB"/>
    <property type="match status" value="1"/>
</dbReference>
<keyword evidence="4 5" id="KW-0732">Signal</keyword>
<dbReference type="Proteomes" id="UP001305498">
    <property type="component" value="Chromosome"/>
</dbReference>
<evidence type="ECO:0000256" key="2">
    <source>
        <dbReference type="ARBA" id="ARBA00008814"/>
    </source>
</evidence>
<keyword evidence="3" id="KW-0813">Transport</keyword>
<protein>
    <submittedName>
        <fullName evidence="7">Iron-siderophore ABC transporter substrate-binding protein</fullName>
    </submittedName>
</protein>
<evidence type="ECO:0000256" key="5">
    <source>
        <dbReference type="SAM" id="SignalP"/>
    </source>
</evidence>
<reference evidence="7 8" key="1">
    <citation type="submission" date="2023-02" db="EMBL/GenBank/DDBJ databases">
        <title>Microbacterium betulae sp. nov., isolated from birch wood.</title>
        <authorList>
            <person name="Pasciak M."/>
            <person name="Pawlik K.J."/>
            <person name="Martynowski D."/>
            <person name="Laczmanski L."/>
            <person name="Ciekot J."/>
            <person name="Szponar B."/>
            <person name="Wojcik-Fatla A."/>
            <person name="Mackiewicz B."/>
            <person name="Farian E."/>
            <person name="Cholewa G."/>
            <person name="Cholewa A."/>
            <person name="Dutkiewicz J."/>
        </authorList>
    </citation>
    <scope>NUCLEOTIDE SEQUENCE [LARGE SCALE GENOMIC DNA]</scope>
    <source>
        <strain evidence="7 8">AB</strain>
    </source>
</reference>
<evidence type="ECO:0000313" key="7">
    <source>
        <dbReference type="EMBL" id="WOF21588.1"/>
    </source>
</evidence>
<dbReference type="GO" id="GO:0030288">
    <property type="term" value="C:outer membrane-bounded periplasmic space"/>
    <property type="evidence" value="ECO:0007669"/>
    <property type="project" value="TreeGrafter"/>
</dbReference>
<dbReference type="AlphaFoldDB" id="A0AA97FFE0"/>
<dbReference type="Pfam" id="PF01497">
    <property type="entry name" value="Peripla_BP_2"/>
    <property type="match status" value="1"/>
</dbReference>
<dbReference type="InterPro" id="IPR051313">
    <property type="entry name" value="Bact_iron-sidero_bind"/>
</dbReference>
<dbReference type="EMBL" id="CP118157">
    <property type="protein sequence ID" value="WOF21588.1"/>
    <property type="molecule type" value="Genomic_DNA"/>
</dbReference>
<comment type="similarity">
    <text evidence="2">Belongs to the bacterial solute-binding protein 8 family.</text>
</comment>